<feature type="transmembrane region" description="Helical" evidence="4">
    <location>
        <begin position="12"/>
        <end position="31"/>
    </location>
</feature>
<feature type="transmembrane region" description="Helical" evidence="4">
    <location>
        <begin position="245"/>
        <end position="270"/>
    </location>
</feature>
<accession>A0AAF1KEJ1</accession>
<dbReference type="GO" id="GO:0022857">
    <property type="term" value="F:transmembrane transporter activity"/>
    <property type="evidence" value="ECO:0007669"/>
    <property type="project" value="InterPro"/>
</dbReference>
<dbReference type="PROSITE" id="PS50850">
    <property type="entry name" value="MFS"/>
    <property type="match status" value="1"/>
</dbReference>
<dbReference type="EMBL" id="CP117255">
    <property type="protein sequence ID" value="WFR94755.1"/>
    <property type="molecule type" value="Genomic_DNA"/>
</dbReference>
<feature type="transmembrane region" description="Helical" evidence="4">
    <location>
        <begin position="83"/>
        <end position="105"/>
    </location>
</feature>
<dbReference type="SUPFAM" id="SSF103473">
    <property type="entry name" value="MFS general substrate transporter"/>
    <property type="match status" value="1"/>
</dbReference>
<evidence type="ECO:0000256" key="4">
    <source>
        <dbReference type="SAM" id="Phobius"/>
    </source>
</evidence>
<reference evidence="6 7" key="1">
    <citation type="journal article" date="2018" name="Sci. Rep.">
        <title>Rhizobium tumorigenes sp. nov., a novel plant tumorigenic bacterium isolated from cane gall tumors on thornless blackberry.</title>
        <authorList>
            <person name="Kuzmanovi N."/>
            <person name="Smalla K."/>
            <person name="Gronow S."/>
            <person name="PuBawska J."/>
        </authorList>
    </citation>
    <scope>NUCLEOTIDE SEQUENCE [LARGE SCALE GENOMIC DNA]</scope>
    <source>
        <strain evidence="6 7">1078</strain>
    </source>
</reference>
<dbReference type="Pfam" id="PF07690">
    <property type="entry name" value="MFS_1"/>
    <property type="match status" value="1"/>
</dbReference>
<dbReference type="PANTHER" id="PTHR42910:SF1">
    <property type="entry name" value="MAJOR FACILITATOR SUPERFAMILY (MFS) PROFILE DOMAIN-CONTAINING PROTEIN"/>
    <property type="match status" value="1"/>
</dbReference>
<feature type="transmembrane region" description="Helical" evidence="4">
    <location>
        <begin position="51"/>
        <end position="71"/>
    </location>
</feature>
<organism evidence="6 7">
    <name type="scientific">Rhizobium tumorigenes</name>
    <dbReference type="NCBI Taxonomy" id="2041385"/>
    <lineage>
        <taxon>Bacteria</taxon>
        <taxon>Pseudomonadati</taxon>
        <taxon>Pseudomonadota</taxon>
        <taxon>Alphaproteobacteria</taxon>
        <taxon>Hyphomicrobiales</taxon>
        <taxon>Rhizobiaceae</taxon>
        <taxon>Rhizobium/Agrobacterium group</taxon>
        <taxon>Rhizobium</taxon>
    </lineage>
</organism>
<dbReference type="KEGG" id="rtu:PR017_13150"/>
<name>A0AAF1KEJ1_9HYPH</name>
<evidence type="ECO:0000313" key="7">
    <source>
        <dbReference type="Proteomes" id="UP000249499"/>
    </source>
</evidence>
<keyword evidence="7" id="KW-1185">Reference proteome</keyword>
<dbReference type="RefSeq" id="WP_111220890.1">
    <property type="nucleotide sequence ID" value="NZ_CP117255.1"/>
</dbReference>
<dbReference type="CDD" id="cd17324">
    <property type="entry name" value="MFS_NepI_like"/>
    <property type="match status" value="1"/>
</dbReference>
<evidence type="ECO:0000256" key="2">
    <source>
        <dbReference type="ARBA" id="ARBA00022989"/>
    </source>
</evidence>
<sequence length="403" mass="41874">MPNSQSLPEIHRGTIPLMAAACGVMVGNIYLCQPLLGQIAVSFGVPEHVSSLVAVATQVGYAFGILLLVPLADIAEPRRLLRWLMALTAIGLLGAALAPGIGVLIGASACLALVTVVPQVLIPLATSLVPAEKRGRVVGTMTTGLVMGILLSRTVSGLVAGYTDSWRASYGLAAVLTLILFFFIPAFMPQRPQTMQKMSYGELLASLVPLLKHRPLLLSMGMNFLAFGAFSAFWATLAFHLASPAFGLGAAAAGLFGLWGAPGALMAPVGGRLADRWGSSRVNAFAFCALLASFAIAATLGTTHLLALVVAVNLLDFGLQSGQIANQTRIFAIGHEIRGRLNTMYMVSTFSGGALGAFAGGMAWTLAGWIGVCLVCVCLICLAATLLGVSLFFGGRRTSAGVR</sequence>
<feature type="transmembrane region" description="Helical" evidence="4">
    <location>
        <begin position="216"/>
        <end position="239"/>
    </location>
</feature>
<feature type="transmembrane region" description="Helical" evidence="4">
    <location>
        <begin position="168"/>
        <end position="188"/>
    </location>
</feature>
<evidence type="ECO:0000259" key="5">
    <source>
        <dbReference type="PROSITE" id="PS50850"/>
    </source>
</evidence>
<dbReference type="Gene3D" id="1.20.1250.20">
    <property type="entry name" value="MFS general substrate transporter like domains"/>
    <property type="match status" value="1"/>
</dbReference>
<keyword evidence="2 4" id="KW-1133">Transmembrane helix</keyword>
<gene>
    <name evidence="6" type="ORF">PR017_13150</name>
</gene>
<keyword evidence="3 4" id="KW-0472">Membrane</keyword>
<dbReference type="InterPro" id="IPR011701">
    <property type="entry name" value="MFS"/>
</dbReference>
<reference evidence="7" key="2">
    <citation type="journal article" date="2023" name="MicrobiologyOpen">
        <title>Genomics of the tumorigenes clade of the family Rhizobiaceae and description of Rhizobium rhododendri sp. nov.</title>
        <authorList>
            <person name="Kuzmanovic N."/>
            <person name="diCenzo G.C."/>
            <person name="Bunk B."/>
            <person name="Sproeer C."/>
            <person name="Fruehling A."/>
            <person name="Neumann-Schaal M."/>
            <person name="Overmann J."/>
            <person name="Smalla K."/>
        </authorList>
    </citation>
    <scope>NUCLEOTIDE SEQUENCE [LARGE SCALE GENOMIC DNA]</scope>
    <source>
        <strain evidence="7">1078</strain>
    </source>
</reference>
<feature type="transmembrane region" description="Helical" evidence="4">
    <location>
        <begin position="282"/>
        <end position="299"/>
    </location>
</feature>
<protein>
    <submittedName>
        <fullName evidence="6">MFS transporter</fullName>
    </submittedName>
</protein>
<dbReference type="AlphaFoldDB" id="A0AAF1KEJ1"/>
<feature type="transmembrane region" description="Helical" evidence="4">
    <location>
        <begin position="143"/>
        <end position="162"/>
    </location>
</feature>
<dbReference type="InterPro" id="IPR036259">
    <property type="entry name" value="MFS_trans_sf"/>
</dbReference>
<dbReference type="InterPro" id="IPR020846">
    <property type="entry name" value="MFS_dom"/>
</dbReference>
<feature type="transmembrane region" description="Helical" evidence="4">
    <location>
        <begin position="111"/>
        <end position="131"/>
    </location>
</feature>
<feature type="transmembrane region" description="Helical" evidence="4">
    <location>
        <begin position="369"/>
        <end position="393"/>
    </location>
</feature>
<proteinExistence type="predicted"/>
<dbReference type="Proteomes" id="UP000249499">
    <property type="component" value="Chromosome"/>
</dbReference>
<evidence type="ECO:0000256" key="3">
    <source>
        <dbReference type="ARBA" id="ARBA00023136"/>
    </source>
</evidence>
<dbReference type="PANTHER" id="PTHR42910">
    <property type="entry name" value="TRANSPORTER SCO4007-RELATED"/>
    <property type="match status" value="1"/>
</dbReference>
<evidence type="ECO:0000313" key="6">
    <source>
        <dbReference type="EMBL" id="WFR94755.1"/>
    </source>
</evidence>
<keyword evidence="1 4" id="KW-0812">Transmembrane</keyword>
<feature type="domain" description="Major facilitator superfamily (MFS) profile" evidence="5">
    <location>
        <begin position="1"/>
        <end position="396"/>
    </location>
</feature>
<feature type="transmembrane region" description="Helical" evidence="4">
    <location>
        <begin position="343"/>
        <end position="363"/>
    </location>
</feature>
<evidence type="ECO:0000256" key="1">
    <source>
        <dbReference type="ARBA" id="ARBA00022692"/>
    </source>
</evidence>